<dbReference type="RefSeq" id="WP_091310606.1">
    <property type="nucleotide sequence ID" value="NZ_CBCSJU010000002.1"/>
</dbReference>
<dbReference type="Pfam" id="PF04519">
    <property type="entry name" value="Bactofilin"/>
    <property type="match status" value="1"/>
</dbReference>
<dbReference type="EMBL" id="FNYA01000002">
    <property type="protein sequence ID" value="SEI70554.1"/>
    <property type="molecule type" value="Genomic_DNA"/>
</dbReference>
<keyword evidence="3" id="KW-1185">Reference proteome</keyword>
<accession>A0A1H6SXK3</accession>
<dbReference type="InterPro" id="IPR007607">
    <property type="entry name" value="BacA/B"/>
</dbReference>
<protein>
    <submittedName>
        <fullName evidence="2">Polymer-forming protein</fullName>
    </submittedName>
</protein>
<dbReference type="OrthoDB" id="5432602at2"/>
<name>A0A1H6SXK3_9FLAO</name>
<evidence type="ECO:0000313" key="2">
    <source>
        <dbReference type="EMBL" id="SEI70554.1"/>
    </source>
</evidence>
<dbReference type="AlphaFoldDB" id="A0A1H6SXK3"/>
<reference evidence="3" key="1">
    <citation type="submission" date="2016-10" db="EMBL/GenBank/DDBJ databases">
        <authorList>
            <person name="Varghese N."/>
            <person name="Submissions S."/>
        </authorList>
    </citation>
    <scope>NUCLEOTIDE SEQUENCE [LARGE SCALE GENOMIC DNA]</scope>
    <source>
        <strain evidence="3">DSM 17934</strain>
    </source>
</reference>
<proteinExistence type="inferred from homology"/>
<organism evidence="2 3">
    <name type="scientific">Flavobacterium terrigena</name>
    <dbReference type="NCBI Taxonomy" id="402734"/>
    <lineage>
        <taxon>Bacteria</taxon>
        <taxon>Pseudomonadati</taxon>
        <taxon>Bacteroidota</taxon>
        <taxon>Flavobacteriia</taxon>
        <taxon>Flavobacteriales</taxon>
        <taxon>Flavobacteriaceae</taxon>
        <taxon>Flavobacterium</taxon>
    </lineage>
</organism>
<evidence type="ECO:0000313" key="3">
    <source>
        <dbReference type="Proteomes" id="UP000199702"/>
    </source>
</evidence>
<gene>
    <name evidence="2" type="ORF">SAMN05660918_1481</name>
</gene>
<dbReference type="PANTHER" id="PTHR35024:SF4">
    <property type="entry name" value="POLYMER-FORMING CYTOSKELETAL PROTEIN"/>
    <property type="match status" value="1"/>
</dbReference>
<comment type="similarity">
    <text evidence="1">Belongs to the bactofilin family.</text>
</comment>
<dbReference type="STRING" id="402734.SAMN05660918_1481"/>
<sequence length="118" mass="12691">MLDKKQKADYDLLGKTNRIVEQTTITGNIVCAADLRLDGELIGDITCKGKIVLGPKSKVEGNIICKNIDIEGKFNGKLVVEELLGIKKTAKISGEVTVGKLAIEPGAIFEASCEMRNS</sequence>
<evidence type="ECO:0000256" key="1">
    <source>
        <dbReference type="ARBA" id="ARBA00044755"/>
    </source>
</evidence>
<dbReference type="Proteomes" id="UP000199702">
    <property type="component" value="Unassembled WGS sequence"/>
</dbReference>
<dbReference type="PANTHER" id="PTHR35024">
    <property type="entry name" value="HYPOTHETICAL CYTOSOLIC PROTEIN"/>
    <property type="match status" value="1"/>
</dbReference>